<keyword evidence="6" id="KW-0443">Lipid metabolism</keyword>
<dbReference type="Gene3D" id="3.30.300.30">
    <property type="match status" value="3"/>
</dbReference>
<dbReference type="GO" id="GO:0006631">
    <property type="term" value="P:fatty acid metabolic process"/>
    <property type="evidence" value="ECO:0007669"/>
    <property type="project" value="UniProtKB-KW"/>
</dbReference>
<dbReference type="CDD" id="cd19531">
    <property type="entry name" value="LCL_NRPS-like"/>
    <property type="match status" value="1"/>
</dbReference>
<dbReference type="GO" id="GO:0031177">
    <property type="term" value="F:phosphopantetheine binding"/>
    <property type="evidence" value="ECO:0007669"/>
    <property type="project" value="InterPro"/>
</dbReference>
<dbReference type="Gene3D" id="2.30.38.10">
    <property type="entry name" value="Luciferase, Domain 3"/>
    <property type="match status" value="1"/>
</dbReference>
<dbReference type="GO" id="GO:0044550">
    <property type="term" value="P:secondary metabolite biosynthetic process"/>
    <property type="evidence" value="ECO:0007669"/>
    <property type="project" value="UniProtKB-ARBA"/>
</dbReference>
<dbReference type="Gene3D" id="3.30.559.10">
    <property type="entry name" value="Chloramphenicol acetyltransferase-like domain"/>
    <property type="match status" value="2"/>
</dbReference>
<keyword evidence="5" id="KW-0276">Fatty acid metabolism</keyword>
<dbReference type="CDD" id="cd05931">
    <property type="entry name" value="FAAL"/>
    <property type="match status" value="1"/>
</dbReference>
<dbReference type="SUPFAM" id="SSF52777">
    <property type="entry name" value="CoA-dependent acyltransferases"/>
    <property type="match status" value="4"/>
</dbReference>
<dbReference type="eggNOG" id="COG1020">
    <property type="taxonomic scope" value="Bacteria"/>
</dbReference>
<dbReference type="FunFam" id="3.30.300.30:FF:000010">
    <property type="entry name" value="Enterobactin synthetase component F"/>
    <property type="match status" value="1"/>
</dbReference>
<dbReference type="SMART" id="SM00823">
    <property type="entry name" value="PKS_PP"/>
    <property type="match status" value="3"/>
</dbReference>
<dbReference type="SUPFAM" id="SSF56801">
    <property type="entry name" value="Acetyl-CoA synthetase-like"/>
    <property type="match status" value="3"/>
</dbReference>
<dbReference type="PANTHER" id="PTHR45527:SF1">
    <property type="entry name" value="FATTY ACID SYNTHASE"/>
    <property type="match status" value="1"/>
</dbReference>
<name>J2JV27_9ACTN</name>
<dbReference type="EMBL" id="CP072931">
    <property type="protein sequence ID" value="QTZ90350.1"/>
    <property type="molecule type" value="Genomic_DNA"/>
</dbReference>
<keyword evidence="4" id="KW-0597">Phosphoprotein</keyword>
<dbReference type="GO" id="GO:0071766">
    <property type="term" value="P:Actinobacterium-type cell wall biogenesis"/>
    <property type="evidence" value="ECO:0007669"/>
    <property type="project" value="UniProtKB-ARBA"/>
</dbReference>
<evidence type="ECO:0000313" key="10">
    <source>
        <dbReference type="EMBL" id="QTZ90350.1"/>
    </source>
</evidence>
<dbReference type="InterPro" id="IPR000873">
    <property type="entry name" value="AMP-dep_synth/lig_dom"/>
</dbReference>
<comment type="cofactor">
    <cofactor evidence="1">
        <name>pantetheine 4'-phosphate</name>
        <dbReference type="ChEBI" id="CHEBI:47942"/>
    </cofactor>
</comment>
<dbReference type="PROSITE" id="PS00012">
    <property type="entry name" value="PHOSPHOPANTETHEINE"/>
    <property type="match status" value="1"/>
</dbReference>
<dbReference type="PANTHER" id="PTHR45527">
    <property type="entry name" value="NONRIBOSOMAL PEPTIDE SYNTHETASE"/>
    <property type="match status" value="1"/>
</dbReference>
<dbReference type="InterPro" id="IPR006162">
    <property type="entry name" value="Ppantetheine_attach_site"/>
</dbReference>
<evidence type="ECO:0000256" key="4">
    <source>
        <dbReference type="ARBA" id="ARBA00022553"/>
    </source>
</evidence>
<dbReference type="InterPro" id="IPR009081">
    <property type="entry name" value="PP-bd_ACP"/>
</dbReference>
<dbReference type="GO" id="GO:0005737">
    <property type="term" value="C:cytoplasm"/>
    <property type="evidence" value="ECO:0007669"/>
    <property type="project" value="TreeGrafter"/>
</dbReference>
<dbReference type="STRING" id="1160718.SU9_26424"/>
<evidence type="ECO:0000313" key="9">
    <source>
        <dbReference type="EMBL" id="EJJ03920.1"/>
    </source>
</evidence>
<dbReference type="Pfam" id="PF00550">
    <property type="entry name" value="PP-binding"/>
    <property type="match status" value="3"/>
</dbReference>
<organism evidence="9">
    <name type="scientific">Streptomyces auratus AGR0001</name>
    <dbReference type="NCBI Taxonomy" id="1160718"/>
    <lineage>
        <taxon>Bacteria</taxon>
        <taxon>Bacillati</taxon>
        <taxon>Actinomycetota</taxon>
        <taxon>Actinomycetes</taxon>
        <taxon>Kitasatosporales</taxon>
        <taxon>Streptomycetaceae</taxon>
        <taxon>Streptomyces</taxon>
    </lineage>
</organism>
<dbReference type="RefSeq" id="WP_006606793.1">
    <property type="nucleotide sequence ID" value="NZ_CP072931.1"/>
</dbReference>
<dbReference type="NCBIfam" id="TIGR01733">
    <property type="entry name" value="AA-adenyl-dom"/>
    <property type="match status" value="2"/>
</dbReference>
<dbReference type="Pfam" id="PF00668">
    <property type="entry name" value="Condensation"/>
    <property type="match status" value="2"/>
</dbReference>
<feature type="region of interest" description="Disordered" evidence="7">
    <location>
        <begin position="2776"/>
        <end position="2805"/>
    </location>
</feature>
<dbReference type="EMBL" id="AJGV01000163">
    <property type="protein sequence ID" value="EJJ03920.1"/>
    <property type="molecule type" value="Genomic_DNA"/>
</dbReference>
<evidence type="ECO:0000256" key="5">
    <source>
        <dbReference type="ARBA" id="ARBA00022832"/>
    </source>
</evidence>
<keyword evidence="11" id="KW-1185">Reference proteome</keyword>
<dbReference type="SUPFAM" id="SSF47336">
    <property type="entry name" value="ACP-like"/>
    <property type="match status" value="3"/>
</dbReference>
<dbReference type="InterPro" id="IPR036736">
    <property type="entry name" value="ACP-like_sf"/>
</dbReference>
<dbReference type="InterPro" id="IPR020845">
    <property type="entry name" value="AMP-binding_CS"/>
</dbReference>
<proteinExistence type="inferred from homology"/>
<dbReference type="GO" id="GO:0017000">
    <property type="term" value="P:antibiotic biosynthetic process"/>
    <property type="evidence" value="ECO:0007669"/>
    <property type="project" value="UniProtKB-ARBA"/>
</dbReference>
<evidence type="ECO:0000256" key="6">
    <source>
        <dbReference type="ARBA" id="ARBA00023098"/>
    </source>
</evidence>
<dbReference type="InterPro" id="IPR045851">
    <property type="entry name" value="AMP-bd_C_sf"/>
</dbReference>
<dbReference type="Pfam" id="PF00501">
    <property type="entry name" value="AMP-binding"/>
    <property type="match status" value="3"/>
</dbReference>
<evidence type="ECO:0000259" key="8">
    <source>
        <dbReference type="PROSITE" id="PS50075"/>
    </source>
</evidence>
<dbReference type="InterPro" id="IPR010071">
    <property type="entry name" value="AA_adenyl_dom"/>
</dbReference>
<protein>
    <submittedName>
        <fullName evidence="9">Long-chain-fatty-acid--CoA ligase</fullName>
    </submittedName>
    <submittedName>
        <fullName evidence="10">Non-ribosomal peptide synthetase</fullName>
    </submittedName>
</protein>
<dbReference type="PATRIC" id="fig|1160718.3.peg.5353"/>
<dbReference type="Gene3D" id="1.10.1200.10">
    <property type="entry name" value="ACP-like"/>
    <property type="match status" value="3"/>
</dbReference>
<dbReference type="Gene3D" id="3.30.559.30">
    <property type="entry name" value="Nonribosomal peptide synthetase, condensation domain"/>
    <property type="match status" value="2"/>
</dbReference>
<evidence type="ECO:0000256" key="2">
    <source>
        <dbReference type="ARBA" id="ARBA00006432"/>
    </source>
</evidence>
<dbReference type="GO" id="GO:0072330">
    <property type="term" value="P:monocarboxylic acid biosynthetic process"/>
    <property type="evidence" value="ECO:0007669"/>
    <property type="project" value="UniProtKB-ARBA"/>
</dbReference>
<dbReference type="PROSITE" id="PS50075">
    <property type="entry name" value="CARRIER"/>
    <property type="match status" value="3"/>
</dbReference>
<accession>J2JV27</accession>
<reference evidence="9" key="1">
    <citation type="journal article" date="2012" name="J. Bacteriol.">
        <title>Genome Sequence of Streptomyces auratus Strain AGR0001, a Phoslactomycin-Producing Actinomycete.</title>
        <authorList>
            <person name="Han X."/>
            <person name="Li M."/>
            <person name="Ding Z."/>
            <person name="Zhao J."/>
            <person name="Ji K."/>
            <person name="Wen M."/>
            <person name="Lu T."/>
        </authorList>
    </citation>
    <scope>NUCLEOTIDE SEQUENCE [LARGE SCALE GENOMIC DNA]</scope>
    <source>
        <strain evidence="9">AGR0001</strain>
    </source>
</reference>
<gene>
    <name evidence="10" type="ORF">SU9_001810</name>
    <name evidence="9" type="ORF">SU9_26424</name>
</gene>
<dbReference type="PROSITE" id="PS00455">
    <property type="entry name" value="AMP_BINDING"/>
    <property type="match status" value="2"/>
</dbReference>
<evidence type="ECO:0000313" key="11">
    <source>
        <dbReference type="Proteomes" id="UP000009036"/>
    </source>
</evidence>
<dbReference type="HOGENOM" id="CLU_000022_0_12_11"/>
<dbReference type="GO" id="GO:0016874">
    <property type="term" value="F:ligase activity"/>
    <property type="evidence" value="ECO:0007669"/>
    <property type="project" value="UniProtKB-KW"/>
</dbReference>
<dbReference type="InterPro" id="IPR020806">
    <property type="entry name" value="PKS_PP-bd"/>
</dbReference>
<dbReference type="InterPro" id="IPR040097">
    <property type="entry name" value="FAAL/FAAC"/>
</dbReference>
<dbReference type="FunFam" id="3.40.50.12780:FF:000012">
    <property type="entry name" value="Non-ribosomal peptide synthetase"/>
    <property type="match status" value="1"/>
</dbReference>
<comment type="similarity">
    <text evidence="2">Belongs to the ATP-dependent AMP-binding enzyme family.</text>
</comment>
<dbReference type="Gene3D" id="3.40.50.980">
    <property type="match status" value="2"/>
</dbReference>
<evidence type="ECO:0000256" key="3">
    <source>
        <dbReference type="ARBA" id="ARBA00022450"/>
    </source>
</evidence>
<dbReference type="InterPro" id="IPR023213">
    <property type="entry name" value="CAT-like_dom_sf"/>
</dbReference>
<dbReference type="Proteomes" id="UP000009036">
    <property type="component" value="Chromosome"/>
</dbReference>
<dbReference type="GO" id="GO:0008610">
    <property type="term" value="P:lipid biosynthetic process"/>
    <property type="evidence" value="ECO:0007669"/>
    <property type="project" value="InterPro"/>
</dbReference>
<evidence type="ECO:0000256" key="1">
    <source>
        <dbReference type="ARBA" id="ARBA00001957"/>
    </source>
</evidence>
<feature type="domain" description="Carrier" evidence="8">
    <location>
        <begin position="591"/>
        <end position="668"/>
    </location>
</feature>
<evidence type="ECO:0000256" key="7">
    <source>
        <dbReference type="SAM" id="MobiDB-lite"/>
    </source>
</evidence>
<dbReference type="InterPro" id="IPR042099">
    <property type="entry name" value="ANL_N_sf"/>
</dbReference>
<sequence length="2805" mass="298128">MNKAVDLAPADITAAMPADATTLVDVLRHRADVQAQRRAFGYLPSAGGPVEELSYAELDRKVRELAARLEVEQPPGSRLLLLYPPGLDFVVAFFACLYAGMVAVPLPLPTSRKRAQRQLAAAADAEAAAWLTVGSARRMLDEHAADAGAGSILVVATDGEPAHRAEDWSGRGPGRDDLAFLQYTSGSTGEPRGVMVTHRNLMANSAAIQEKFQLTGQDSSVIWLPPFHDMGLIGGVLQPVHTGFPALLMPPQTLLRDPASWLAAIADHRATISGGPNFGYEHCIRHIGAERAAGLDLSSWRVAFNGAEPIRADTQERFAEAFAGAGFDARAFFACYGIAEATLLVTGAARGAGARVLTVDGDALALEGRAVPSPDGTRRLVGCGTPAAGHRVLIVDAERGRAVPDGTVGQIWVGGPSVATGYRGAPQATADTFGARVTGEDGTFLRTGDLGFRHDGELYVTGRVKDLIVVRGRNVHPQDAERIAAATHPALDPDAAAAFGFEEDGAEALALVLEADRHTPPDQLAGMADVVRSAVVAELDVAVAAVHFTRRGGIPRTTSGKLRRQACRDAWLQGALPPLATAPESAGPVPPVTAGAARDLRAVLAAVARLSTDALDDSRGIFELGLDSLGMVELRLRILAELGADVALATLLSGPTVAELAAAVAAAPRAAAGPDRTEPADDRTSVGQEALLLADDLAGAEAPYVVGRAVKVLGAFRTEDFLRAVRTVVARHPGLRTVFVPGAGAMERTLHAGLPPELTVVDAAGLTAPELTARLEEAACRRMDPQTGPLVRVTVLRTGESETVVVFAVHHAVCDLRSLGLLLLEVAAAYRETDPATAAAGGDGATAAAHHAAYGTFAARQRRLAEAERGDRLRDYWHAALDGVPLAVRLPMARASQGSARGAVERFVVPAELSARVHDFARDHRLTVNAVLQAALHALLHRLTGEERIAVGTPSANRDRASWRDVVGYFVNVLPLCSRFAPQTTFADAATGLQQTLAAALEHGELPYAAMLRTRERASDRCTILVAYQSIQSEHSGDIARIALEDARLPVRVAGLTLQPVPLPRRDNAFDLTLNLADSGAELLGNAEYRSDLFAAGDIRQFLDCYLSLLRSALADPGRPVADLSLSTTASATAPVLSTPAADGAYDEVSLPELVAQWVRRTPDAPALTDGVRTLSYREVDRAAGRLAAELAAHGAGPESVVGVLTGRDVRTVIALLGVLKAGAAYLPLDPSLPDERLRWIVDRARATLVVEVGEARALPDGVRAMPAEPATDRAPVPAGQVRPDNLAYVLFTSGSTGRPKGVALTHRNAVSFLAWARRRFGADLSAVLAATSFSFDLSVFEVFGPLTSGGTVVLTRDVLALADSAPPAPVALVNTVPSPLAELLRSGALPEGVRTVNLAGEPLPRSLADAVLAQSSVTRLMNLYGPTEATTYACEAEIHAGDRGEPPIGRPVSGTHAYVLDQRLRPVAPGVPGELYLGGPGLARGYLHNPALTAERFLPDLARPGERMYRTGDLVRVDADGQLRYLGRADDQVKIRGFRIEPGECAVALRRHPEIADAAVLARELPGTGTVLCAWAVPAAGSALTPAGLQAFARTQLPPYMVPSAIALLDRLPQTPNGKLDKGALITPALAAAAGSSAPTGPVERRLHDIFSGLLARDDFGVEDSFFDLGGHSLLVARLVTEIRAAFGVGLPLRTVFEHPRIRGLAALLGEASDASAPALPLVPVPRDPAPAPSSAQERMWMVQQMLPDSTAYSVAGAVRTQGPLDPELLHRALAEVGRHHEVLRTRLVAGDGGLRQLIDAGPELRWIEETFEALPEEERWPAAVRRMAEEAEVPVDLGRSGPVRLVVLRLAPEDHLIGLVSHLAVMDGWSSGVFFRHLALAYRSLSGDGPGVPELPVQYADFAAWQRAALAPERDRLVAWWAGRLADLPALTVPADRPRPSVMGFRGGAIPVHLDRALRDQLAALGAGRDATLFMVLLAAFATVLARHSGQQDFAVGTPVADRPLPELDHVIGPFTNTLPIRLDLSGTPSFAELLERTRGRALEAYTHSALPFETLVGALDLARDLSRTPVFQTMLSLQDDPLDGLELPGLRSERVDIPRGTARFDLLLALSDGPAGLRGSLEFNGEIFDRETVRRLAGQLTQVLRQAVRDASVPVSRIPLLDARERAQILHGWNDTAQPQQPAALHELFDAQEARDPDAVAVRDLTRSWTYRQLRARSELLAAELLRLPGRDVAVLMGRSAGTVAAALGVLKAGKAYVPVDPAFPAGRIAEILGICGARTVLTDPGHLAQATELAAGRPGTTVVLLDPDSAPPAAPEPVELPTVAPESVAYTIFTSGSTGVPQGVVVQHAAAVNTLRWVNTTLGLGPRDQLLWVTSLCFDLSVFDLFGTLAAGGRIRVAETEELAEPARLADLLLGGEITVWDSAPAALQRLLPALEQRAARPASPAVRVVLLSGDWIPVTMPDRLRDLLPGCHVRALGGATEAAIWSNHFPVDRVDPAWTSIPYGRPIANARYHVLDPWMQPCPVGVPGDLYIGGACLALGYLDPKVTAQRFVPDPHGGRPGERLYRTGDLARYWPDGTLEFLGRSDHQVKIRGFRVEPGEVEAVLRRCPDVREATVAVRDDLPGGRCLVAYVVPDAGQGFSEEPVRKELRAHLPEYMVPAHLVRLERLPVTANGKLDRRALPAPAVGAAGGDFVSPAGGTEQFIAGVWSQVLGVARPGSRDNIFDLGGNSLRLAEIHVHLQARFGDGIQLVHLFENPTIESLARLVDGVSGAGSAAERTQDRAERQKQAMQRRRSPRRAH</sequence>
<dbReference type="InterPro" id="IPR025110">
    <property type="entry name" value="AMP-bd_C"/>
</dbReference>
<dbReference type="Gene3D" id="3.40.50.12780">
    <property type="entry name" value="N-terminal domain of ligase-like"/>
    <property type="match status" value="2"/>
</dbReference>
<dbReference type="Pfam" id="PF13193">
    <property type="entry name" value="AMP-binding_C"/>
    <property type="match status" value="2"/>
</dbReference>
<dbReference type="NCBIfam" id="NF003417">
    <property type="entry name" value="PRK04813.1"/>
    <property type="match status" value="4"/>
</dbReference>
<feature type="compositionally biased region" description="Basic residues" evidence="7">
    <location>
        <begin position="2795"/>
        <end position="2805"/>
    </location>
</feature>
<dbReference type="GO" id="GO:0043041">
    <property type="term" value="P:amino acid activation for nonribosomal peptide biosynthetic process"/>
    <property type="evidence" value="ECO:0007669"/>
    <property type="project" value="TreeGrafter"/>
</dbReference>
<dbReference type="KEGG" id="sauh:SU9_001810"/>
<keyword evidence="9" id="KW-0436">Ligase</keyword>
<dbReference type="InterPro" id="IPR001242">
    <property type="entry name" value="Condensation_dom"/>
</dbReference>
<dbReference type="FunFam" id="3.40.50.12780:FF:000013">
    <property type="entry name" value="Long-chain-fatty-acid--AMP ligase FadD32"/>
    <property type="match status" value="1"/>
</dbReference>
<feature type="domain" description="Carrier" evidence="8">
    <location>
        <begin position="2700"/>
        <end position="2775"/>
    </location>
</feature>
<feature type="domain" description="Carrier" evidence="8">
    <location>
        <begin position="1639"/>
        <end position="1714"/>
    </location>
</feature>
<dbReference type="FunFam" id="1.10.1200.10:FF:000016">
    <property type="entry name" value="Non-ribosomal peptide synthase"/>
    <property type="match status" value="1"/>
</dbReference>
<keyword evidence="3" id="KW-0596">Phosphopantetheine</keyword>
<reference evidence="10" key="2">
    <citation type="submission" date="2021-04" db="EMBL/GenBank/DDBJ databases">
        <authorList>
            <person name="Wen M.-L."/>
            <person name="Han X.-L."/>
            <person name="Xiong J."/>
        </authorList>
    </citation>
    <scope>NUCLEOTIDE SEQUENCE</scope>
    <source>
        <strain evidence="10">AGR0001</strain>
    </source>
</reference>
<feature type="compositionally biased region" description="Basic and acidic residues" evidence="7">
    <location>
        <begin position="2783"/>
        <end position="2792"/>
    </location>
</feature>